<evidence type="ECO:0000313" key="1">
    <source>
        <dbReference type="EMBL" id="GJE97002.1"/>
    </source>
</evidence>
<dbReference type="PANTHER" id="PTHR19446">
    <property type="entry name" value="REVERSE TRANSCRIPTASES"/>
    <property type="match status" value="1"/>
</dbReference>
<evidence type="ECO:0000313" key="2">
    <source>
        <dbReference type="Proteomes" id="UP000703269"/>
    </source>
</evidence>
<accession>A0A9P3LK88</accession>
<dbReference type="OrthoDB" id="2742726at2759"/>
<reference evidence="1 2" key="1">
    <citation type="submission" date="2021-08" db="EMBL/GenBank/DDBJ databases">
        <title>Draft Genome Sequence of Phanerochaete sordida strain YK-624.</title>
        <authorList>
            <person name="Mori T."/>
            <person name="Dohra H."/>
            <person name="Suzuki T."/>
            <person name="Kawagishi H."/>
            <person name="Hirai H."/>
        </authorList>
    </citation>
    <scope>NUCLEOTIDE SEQUENCE [LARGE SCALE GENOMIC DNA]</scope>
    <source>
        <strain evidence="1 2">YK-624</strain>
    </source>
</reference>
<protein>
    <recommendedName>
        <fullName evidence="3">Reverse transcriptase domain-containing protein</fullName>
    </recommendedName>
</protein>
<dbReference type="InterPro" id="IPR036691">
    <property type="entry name" value="Endo/exonu/phosph_ase_sf"/>
</dbReference>
<keyword evidence="2" id="KW-1185">Reference proteome</keyword>
<organism evidence="1 2">
    <name type="scientific">Phanerochaete sordida</name>
    <dbReference type="NCBI Taxonomy" id="48140"/>
    <lineage>
        <taxon>Eukaryota</taxon>
        <taxon>Fungi</taxon>
        <taxon>Dikarya</taxon>
        <taxon>Basidiomycota</taxon>
        <taxon>Agaricomycotina</taxon>
        <taxon>Agaricomycetes</taxon>
        <taxon>Polyporales</taxon>
        <taxon>Phanerochaetaceae</taxon>
        <taxon>Phanerochaete</taxon>
    </lineage>
</organism>
<gene>
    <name evidence="1" type="ORF">PsYK624_132120</name>
</gene>
<sequence>MIHARQPHAWVLNETKSTQPMASHIAASDYTVFEAPGVPLVGARGVDPCHAGRLVAVDIVVPTAGGRGFPHRLIGVYAPWDPGTDASSVDEFWTYVSTLCTSSPYSWSVIGDCNVTMTASESTALSDRPSPARTAYLRFLQAADGFDVWHTQGDADARHVYTFHNHQGQSVLDRCASSRKGSLTASCEVLTDFIPNTDHRPLLASIALVAPVTRATANLSTHSERPSYPPRLRYPHRGEKQRFDDFVTLVDEAVLSEGLDQQQVTDDASFNTLYSALTRILRAAGVEAFGLPPVGTSASTAPRKPHNMKIRAILTELRHVNRLIAAVKRGALDHLRFSEPWAQRYITAYSESPGVPPPWDPTYDDALLRYLADLRRALNRLRYRAERDELHSRATKRSQARVNATLLGGSAKRLYAHAHDSDGPPVALASPEDPLTFLTEPDRIRTATVAYFQQLFTRQDRPPAPKPWLDSPSIRAIREGARNDPFDWPRPLSLPELRLLLRKGNSRPAPGPDLWEKWAIKTLSDSALGLVLRLVNYEIVHSHFPASTKPSLMTTIHKRGPRTDLANYRGITCSNLVYNLPFAWLNHLLLPYLVRHRIIPHTQVATQPGVQGRDLSSFLAQVEAYAHRHKMPIYILRRDQKKGFDRLEPEGFYDAVAAYGLPSALIDLDRSAQADVPYQVKTAYGLTRTFSVTGVTKQGGSFSPLKSTLTTSMCNHWLHDDLPADSLVTFRTDQSCRGKPHTPDDALSLTVTMVEVMDDSAIITLGPSLAAPRRACHRAERFQSSYGWESNWPKSLLAGLNTPPLPSHVLVPSVDPADPSSSSIPMHPVAFTTRHCEFQRVMVNDQDAQFLRLRDLIQSFELPTTFTRLPITALRRIFAQCLVSRIRPALAYQPIRRTDAASLDRALATRVHEYFSFPFHFNSVLLSLPLRNFGLDFPSISRLNDSAAVTGMLRDLNHHVPAFANMSRITLADWTCQLNNCIFPLDSPLTRSFTRSRNVLPTAWITAYDVLRATGTAICATDMSYIYAGDVALRHLVRNHPQSLAPSSHAITNLERAGYTRLHHLARWDPGHIGLPEMPLLTIHTHLPHALSRYAAYRDWPAVRAWLQRLTLPVLVDGLRGALTIARLPPANDPLPEWSAACTAAHRRWMLALPREMRRAWLERLIDAFITASPGAPLPPRFAGVLASDGSAVSRGGDNSHVTFAATSTAGTLLAEIDPSSAASSLHAEIYGLVVATLLAERLPDPQCTLYTDHLNSVRFLQGNQSVPPTARLLQTAPQPGHALYAWLLAILQRTDRSPAITYTRAHTASRSIPALANKVVDHLASHAHSAPLVFSSRYRR</sequence>
<dbReference type="Proteomes" id="UP000703269">
    <property type="component" value="Unassembled WGS sequence"/>
</dbReference>
<proteinExistence type="predicted"/>
<dbReference type="SUPFAM" id="SSF56219">
    <property type="entry name" value="DNase I-like"/>
    <property type="match status" value="1"/>
</dbReference>
<dbReference type="Gene3D" id="3.60.10.10">
    <property type="entry name" value="Endonuclease/exonuclease/phosphatase"/>
    <property type="match status" value="1"/>
</dbReference>
<name>A0A9P3LK88_9APHY</name>
<evidence type="ECO:0008006" key="3">
    <source>
        <dbReference type="Google" id="ProtNLM"/>
    </source>
</evidence>
<comment type="caution">
    <text evidence="1">The sequence shown here is derived from an EMBL/GenBank/DDBJ whole genome shotgun (WGS) entry which is preliminary data.</text>
</comment>
<dbReference type="EMBL" id="BPQB01000066">
    <property type="protein sequence ID" value="GJE97002.1"/>
    <property type="molecule type" value="Genomic_DNA"/>
</dbReference>